<accession>A0AAD8DM17</accession>
<gene>
    <name evidence="1" type="ORF">PYW07_011318</name>
</gene>
<evidence type="ECO:0000313" key="2">
    <source>
        <dbReference type="Proteomes" id="UP001231518"/>
    </source>
</evidence>
<name>A0AAD8DM17_MYTSE</name>
<dbReference type="Proteomes" id="UP001231518">
    <property type="component" value="Chromosome 28"/>
</dbReference>
<dbReference type="EMBL" id="JARGEI010000027">
    <property type="protein sequence ID" value="KAJ8707641.1"/>
    <property type="molecule type" value="Genomic_DNA"/>
</dbReference>
<reference evidence="1" key="1">
    <citation type="submission" date="2023-03" db="EMBL/GenBank/DDBJ databases">
        <title>Chromosome-level genomes of two armyworms, Mythimna separata and Mythimna loreyi, provide insights into the biosynthesis and reception of sex pheromones.</title>
        <authorList>
            <person name="Zhao H."/>
        </authorList>
    </citation>
    <scope>NUCLEOTIDE SEQUENCE</scope>
    <source>
        <strain evidence="1">BeijingLab</strain>
        <tissue evidence="1">Pupa</tissue>
    </source>
</reference>
<organism evidence="1 2">
    <name type="scientific">Mythimna separata</name>
    <name type="common">Oriental armyworm</name>
    <name type="synonym">Pseudaletia separata</name>
    <dbReference type="NCBI Taxonomy" id="271217"/>
    <lineage>
        <taxon>Eukaryota</taxon>
        <taxon>Metazoa</taxon>
        <taxon>Ecdysozoa</taxon>
        <taxon>Arthropoda</taxon>
        <taxon>Hexapoda</taxon>
        <taxon>Insecta</taxon>
        <taxon>Pterygota</taxon>
        <taxon>Neoptera</taxon>
        <taxon>Endopterygota</taxon>
        <taxon>Lepidoptera</taxon>
        <taxon>Glossata</taxon>
        <taxon>Ditrysia</taxon>
        <taxon>Noctuoidea</taxon>
        <taxon>Noctuidae</taxon>
        <taxon>Noctuinae</taxon>
        <taxon>Hadenini</taxon>
        <taxon>Mythimna</taxon>
    </lineage>
</organism>
<evidence type="ECO:0000313" key="1">
    <source>
        <dbReference type="EMBL" id="KAJ8707641.1"/>
    </source>
</evidence>
<keyword evidence="2" id="KW-1185">Reference proteome</keyword>
<sequence>MSIVLKTGFVSVTHNIKFQPQTVFKGKLLVLAGHVRDVEELRTKQGQSSIIHALIIRQTSINSFDGSYPFLALFKFPSSSWESVKLAFTISASILAVYNTTTTVTHFC</sequence>
<protein>
    <submittedName>
        <fullName evidence="1">Uncharacterized protein</fullName>
    </submittedName>
</protein>
<proteinExistence type="predicted"/>
<comment type="caution">
    <text evidence="1">The sequence shown here is derived from an EMBL/GenBank/DDBJ whole genome shotgun (WGS) entry which is preliminary data.</text>
</comment>
<dbReference type="AlphaFoldDB" id="A0AAD8DM17"/>